<evidence type="ECO:0000313" key="4">
    <source>
        <dbReference type="Proteomes" id="UP001596990"/>
    </source>
</evidence>
<dbReference type="RefSeq" id="WP_386055596.1">
    <property type="nucleotide sequence ID" value="NZ_JBHTKL010000001.1"/>
</dbReference>
<dbReference type="InterPro" id="IPR012495">
    <property type="entry name" value="TadE-like_dom"/>
</dbReference>
<organism evidence="3 4">
    <name type="scientific">Thalassobacillus hwangdonensis</name>
    <dbReference type="NCBI Taxonomy" id="546108"/>
    <lineage>
        <taxon>Bacteria</taxon>
        <taxon>Bacillati</taxon>
        <taxon>Bacillota</taxon>
        <taxon>Bacilli</taxon>
        <taxon>Bacillales</taxon>
        <taxon>Bacillaceae</taxon>
        <taxon>Thalassobacillus</taxon>
    </lineage>
</organism>
<keyword evidence="1" id="KW-1133">Transmembrane helix</keyword>
<evidence type="ECO:0000259" key="2">
    <source>
        <dbReference type="Pfam" id="PF07811"/>
    </source>
</evidence>
<feature type="transmembrane region" description="Helical" evidence="1">
    <location>
        <begin position="21"/>
        <end position="43"/>
    </location>
</feature>
<keyword evidence="1" id="KW-0472">Membrane</keyword>
<keyword evidence="1" id="KW-0812">Transmembrane</keyword>
<keyword evidence="4" id="KW-1185">Reference proteome</keyword>
<dbReference type="Pfam" id="PF07811">
    <property type="entry name" value="TadE"/>
    <property type="match status" value="1"/>
</dbReference>
<dbReference type="Proteomes" id="UP001596990">
    <property type="component" value="Unassembled WGS sequence"/>
</dbReference>
<sequence length="213" mass="24447">MDILKIRRFRKNETGSFTIEASIVFPILLILTLCLIFFSLVIYQKAMLHYSANTIADRLAYTWDNSKKDWATGEFAANDYTTFDGGDDGLYWRFTNNNFFEQFGVNLPLGDSGVMNRKLDRAKEGDLPFGAAADISYENDLTGNHIVVKLRSPVKIPAFTRDLFGIDEIAVETSRRVNEPVEFMRNVDFVAYSMEELRKFGSFITEFRKNGRK</sequence>
<reference evidence="4" key="1">
    <citation type="journal article" date="2019" name="Int. J. Syst. Evol. Microbiol.">
        <title>The Global Catalogue of Microorganisms (GCM) 10K type strain sequencing project: providing services to taxonomists for standard genome sequencing and annotation.</title>
        <authorList>
            <consortium name="The Broad Institute Genomics Platform"/>
            <consortium name="The Broad Institute Genome Sequencing Center for Infectious Disease"/>
            <person name="Wu L."/>
            <person name="Ma J."/>
        </authorList>
    </citation>
    <scope>NUCLEOTIDE SEQUENCE [LARGE SCALE GENOMIC DNA]</scope>
    <source>
        <strain evidence="4">CCUG 56607</strain>
    </source>
</reference>
<evidence type="ECO:0000256" key="1">
    <source>
        <dbReference type="SAM" id="Phobius"/>
    </source>
</evidence>
<dbReference type="EMBL" id="JBHTKL010000001">
    <property type="protein sequence ID" value="MFD1017671.1"/>
    <property type="molecule type" value="Genomic_DNA"/>
</dbReference>
<gene>
    <name evidence="3" type="ORF">ACFQ2J_00555</name>
</gene>
<protein>
    <submittedName>
        <fullName evidence="3">TadE/TadG family type IV pilus assembly protein</fullName>
    </submittedName>
</protein>
<name>A0ABW3KUZ0_9BACI</name>
<accession>A0ABW3KUZ0</accession>
<feature type="domain" description="TadE-like" evidence="2">
    <location>
        <begin position="15"/>
        <end position="56"/>
    </location>
</feature>
<evidence type="ECO:0000313" key="3">
    <source>
        <dbReference type="EMBL" id="MFD1017671.1"/>
    </source>
</evidence>
<comment type="caution">
    <text evidence="3">The sequence shown here is derived from an EMBL/GenBank/DDBJ whole genome shotgun (WGS) entry which is preliminary data.</text>
</comment>
<proteinExistence type="predicted"/>